<dbReference type="GO" id="GO:0016787">
    <property type="term" value="F:hydrolase activity"/>
    <property type="evidence" value="ECO:0007669"/>
    <property type="project" value="UniProtKB-KW"/>
</dbReference>
<keyword evidence="3" id="KW-1185">Reference proteome</keyword>
<protein>
    <submittedName>
        <fullName evidence="2">Glycoside hydrolase</fullName>
    </submittedName>
</protein>
<sequence length="387" mass="41010">MGSRWVRQACRVVALTATATLSWTAPTWPAERPAGRVLPAAKAAFPAAEARPAVLRGVYVPPGRLVRGIGEREWRALRRAGLNAIVVDVRDDRGKVTLRPWETGDDTARGERVGSAPRVLVRQARAHGMVPVARIVALRDETAGPDRPQLFLLGGGGEPWVGPAGERWLDPRSSAVRAYLAYLARMAADAGFAEIHLDYVRFPSEGGGRGLARPAAAERVAAIRQLVAGVREALEGTGATLSVAMFGQACSVPGDMGIGQQCEAMASAADVLAPMVYPSHFGPGVFGIPVPEREPARTVALALAATGQRVGPARVRPWLQAFSLRVTYGPVELAAQIEAAEKAGTAGWFLWNPSGRYPYLAAATTLVRESPGMVPSRAAVTGGWSRP</sequence>
<dbReference type="Proteomes" id="UP001332192">
    <property type="component" value="Chromosome"/>
</dbReference>
<dbReference type="InterPro" id="IPR017853">
    <property type="entry name" value="GH"/>
</dbReference>
<dbReference type="EMBL" id="CP141615">
    <property type="protein sequence ID" value="WRP18536.1"/>
    <property type="molecule type" value="Genomic_DNA"/>
</dbReference>
<dbReference type="SUPFAM" id="SSF51445">
    <property type="entry name" value="(Trans)glycosidases"/>
    <property type="match status" value="1"/>
</dbReference>
<proteinExistence type="predicted"/>
<name>A0ABZ1C0C0_9FIRM</name>
<reference evidence="2 3" key="1">
    <citation type="journal article" date="2024" name="Front. Microbiol.">
        <title>Novel thermophilic genera Geochorda gen. nov. and Carboxydochorda gen. nov. from the deep terrestrial subsurface reveal the ecophysiological diversity in the class Limnochordia.</title>
        <authorList>
            <person name="Karnachuk O.V."/>
            <person name="Lukina A.P."/>
            <person name="Avakyan M.R."/>
            <person name="Kadnikov V.V."/>
            <person name="Begmatov S."/>
            <person name="Beletsky A.V."/>
            <person name="Vlasova K.G."/>
            <person name="Novikov A.A."/>
            <person name="Shcherbakova V.A."/>
            <person name="Mardanov A.V."/>
            <person name="Ravin N.V."/>
        </authorList>
    </citation>
    <scope>NUCLEOTIDE SEQUENCE [LARGE SCALE GENOMIC DNA]</scope>
    <source>
        <strain evidence="2 3">L945</strain>
    </source>
</reference>
<evidence type="ECO:0000313" key="2">
    <source>
        <dbReference type="EMBL" id="WRP18536.1"/>
    </source>
</evidence>
<accession>A0ABZ1C0C0</accession>
<dbReference type="Pfam" id="PF13200">
    <property type="entry name" value="DUF4015"/>
    <property type="match status" value="1"/>
</dbReference>
<feature type="domain" description="DUF4015" evidence="1">
    <location>
        <begin position="77"/>
        <end position="357"/>
    </location>
</feature>
<gene>
    <name evidence="2" type="ORF">U7230_05910</name>
</gene>
<evidence type="ECO:0000313" key="3">
    <source>
        <dbReference type="Proteomes" id="UP001332192"/>
    </source>
</evidence>
<dbReference type="InterPro" id="IPR025275">
    <property type="entry name" value="DUF4015"/>
</dbReference>
<organism evidence="2 3">
    <name type="scientific">Carboxydichorda subterranea</name>
    <dbReference type="NCBI Taxonomy" id="3109565"/>
    <lineage>
        <taxon>Bacteria</taxon>
        <taxon>Bacillati</taxon>
        <taxon>Bacillota</taxon>
        <taxon>Limnochordia</taxon>
        <taxon>Limnochordales</taxon>
        <taxon>Geochordaceae</taxon>
        <taxon>Carboxydichorda</taxon>
    </lineage>
</organism>
<dbReference type="RefSeq" id="WP_324717809.1">
    <property type="nucleotide sequence ID" value="NZ_CP141615.1"/>
</dbReference>
<keyword evidence="2" id="KW-0378">Hydrolase</keyword>
<evidence type="ECO:0000259" key="1">
    <source>
        <dbReference type="Pfam" id="PF13200"/>
    </source>
</evidence>